<dbReference type="AlphaFoldDB" id="A0A0J8QRD4"/>
<dbReference type="STRING" id="454286.A0A0J8QRD4"/>
<protein>
    <submittedName>
        <fullName evidence="1">Uncharacterized protein</fullName>
    </submittedName>
</protein>
<accession>A0A0J8QRD4</accession>
<proteinExistence type="predicted"/>
<evidence type="ECO:0000313" key="1">
    <source>
        <dbReference type="EMBL" id="KMU73813.1"/>
    </source>
</evidence>
<organism evidence="1 2">
    <name type="scientific">Coccidioides immitis RMSCC 3703</name>
    <dbReference type="NCBI Taxonomy" id="454286"/>
    <lineage>
        <taxon>Eukaryota</taxon>
        <taxon>Fungi</taxon>
        <taxon>Dikarya</taxon>
        <taxon>Ascomycota</taxon>
        <taxon>Pezizomycotina</taxon>
        <taxon>Eurotiomycetes</taxon>
        <taxon>Eurotiomycetidae</taxon>
        <taxon>Onygenales</taxon>
        <taxon>Onygenaceae</taxon>
        <taxon>Coccidioides</taxon>
    </lineage>
</organism>
<evidence type="ECO:0000313" key="2">
    <source>
        <dbReference type="Proteomes" id="UP000054559"/>
    </source>
</evidence>
<dbReference type="EMBL" id="DS268262">
    <property type="protein sequence ID" value="KMU73813.1"/>
    <property type="molecule type" value="Genomic_DNA"/>
</dbReference>
<dbReference type="Proteomes" id="UP000054559">
    <property type="component" value="Unassembled WGS sequence"/>
</dbReference>
<name>A0A0J8QRD4_COCIT</name>
<sequence>MGYIKSFPHAHPFYTAGEKWHKAALKEWALKKSNWHKANKDVDLANFNQKNPHPCPPLQNWKASTCMSKENLPLSELYQANLAGGPIPAIDLGNYFVLSSRT</sequence>
<reference evidence="2" key="1">
    <citation type="journal article" date="2010" name="Genome Res.">
        <title>Population genomic sequencing of Coccidioides fungi reveals recent hybridization and transposon control.</title>
        <authorList>
            <person name="Neafsey D.E."/>
            <person name="Barker B.M."/>
            <person name="Sharpton T.J."/>
            <person name="Stajich J.E."/>
            <person name="Park D.J."/>
            <person name="Whiston E."/>
            <person name="Hung C.-Y."/>
            <person name="McMahan C."/>
            <person name="White J."/>
            <person name="Sykes S."/>
            <person name="Heiman D."/>
            <person name="Young S."/>
            <person name="Zeng Q."/>
            <person name="Abouelleil A."/>
            <person name="Aftuck L."/>
            <person name="Bessette D."/>
            <person name="Brown A."/>
            <person name="FitzGerald M."/>
            <person name="Lui A."/>
            <person name="Macdonald J.P."/>
            <person name="Priest M."/>
            <person name="Orbach M.J."/>
            <person name="Galgiani J.N."/>
            <person name="Kirkland T.N."/>
            <person name="Cole G.T."/>
            <person name="Birren B.W."/>
            <person name="Henn M.R."/>
            <person name="Taylor J.W."/>
            <person name="Rounsley S.D."/>
        </authorList>
    </citation>
    <scope>NUCLEOTIDE SEQUENCE [LARGE SCALE GENOMIC DNA]</scope>
    <source>
        <strain evidence="2">RMSCC 3703</strain>
    </source>
</reference>
<gene>
    <name evidence="1" type="ORF">CISG_10161</name>
</gene>